<name>A0A6M0K186_9GAMM</name>
<gene>
    <name evidence="1" type="ORF">G3446_09260</name>
</gene>
<organism evidence="1 2">
    <name type="scientific">Thiorhodococcus minor</name>
    <dbReference type="NCBI Taxonomy" id="57489"/>
    <lineage>
        <taxon>Bacteria</taxon>
        <taxon>Pseudomonadati</taxon>
        <taxon>Pseudomonadota</taxon>
        <taxon>Gammaproteobacteria</taxon>
        <taxon>Chromatiales</taxon>
        <taxon>Chromatiaceae</taxon>
        <taxon>Thiorhodococcus</taxon>
    </lineage>
</organism>
<dbReference type="Gene3D" id="3.40.50.150">
    <property type="entry name" value="Vaccinia Virus protein VP39"/>
    <property type="match status" value="1"/>
</dbReference>
<protein>
    <submittedName>
        <fullName evidence="1">Class I SAM-dependent methyltransferase</fullName>
    </submittedName>
</protein>
<dbReference type="InterPro" id="IPR029063">
    <property type="entry name" value="SAM-dependent_MTases_sf"/>
</dbReference>
<keyword evidence="1" id="KW-0808">Transferase</keyword>
<dbReference type="RefSeq" id="WP_164452542.1">
    <property type="nucleotide sequence ID" value="NZ_JAAIJQ010000021.1"/>
</dbReference>
<dbReference type="AlphaFoldDB" id="A0A6M0K186"/>
<dbReference type="Proteomes" id="UP000483379">
    <property type="component" value="Unassembled WGS sequence"/>
</dbReference>
<dbReference type="GO" id="GO:0032259">
    <property type="term" value="P:methylation"/>
    <property type="evidence" value="ECO:0007669"/>
    <property type="project" value="UniProtKB-KW"/>
</dbReference>
<reference evidence="1 2" key="1">
    <citation type="submission" date="2020-02" db="EMBL/GenBank/DDBJ databases">
        <title>Genome sequences of Thiorhodococcus mannitoliphagus and Thiorhodococcus minor, purple sulfur photosynthetic bacteria in the gammaproteobacterial family, Chromatiaceae.</title>
        <authorList>
            <person name="Aviles F.A."/>
            <person name="Meyer T.E."/>
            <person name="Kyndt J.A."/>
        </authorList>
    </citation>
    <scope>NUCLEOTIDE SEQUENCE [LARGE SCALE GENOMIC DNA]</scope>
    <source>
        <strain evidence="1 2">DSM 11518</strain>
    </source>
</reference>
<dbReference type="SUPFAM" id="SSF53335">
    <property type="entry name" value="S-adenosyl-L-methionine-dependent methyltransferases"/>
    <property type="match status" value="1"/>
</dbReference>
<keyword evidence="2" id="KW-1185">Reference proteome</keyword>
<proteinExistence type="predicted"/>
<dbReference type="EMBL" id="JAAIJQ010000021">
    <property type="protein sequence ID" value="NEV62075.1"/>
    <property type="molecule type" value="Genomic_DNA"/>
</dbReference>
<evidence type="ECO:0000313" key="2">
    <source>
        <dbReference type="Proteomes" id="UP000483379"/>
    </source>
</evidence>
<accession>A0A6M0K186</accession>
<dbReference type="GO" id="GO:0008168">
    <property type="term" value="F:methyltransferase activity"/>
    <property type="evidence" value="ECO:0007669"/>
    <property type="project" value="UniProtKB-KW"/>
</dbReference>
<keyword evidence="1" id="KW-0489">Methyltransferase</keyword>
<evidence type="ECO:0000313" key="1">
    <source>
        <dbReference type="EMBL" id="NEV62075.1"/>
    </source>
</evidence>
<sequence length="239" mass="26004">MSSDFTRRLIAEAAAPYQRAGRYAYHFARGKLDGDPVFIAMLRDGLLPASASILDLGCGEALLASWLRAASLLHADGDWPADWPAPPHLEGYRGIERQQRDVTRARQALPTALQIEHGDIREVSFGRASLVVILDVLHYISVQDQRRVLERVHACLEPEGSLLLRVGDAGGGLPFRISLAVDALVTRLRGQSLGPLHCRSLADWQAELEALGFAARSLPMSAGTPFANHLLVAHPIGRA</sequence>
<dbReference type="Pfam" id="PF13489">
    <property type="entry name" value="Methyltransf_23"/>
    <property type="match status" value="1"/>
</dbReference>
<dbReference type="CDD" id="cd02440">
    <property type="entry name" value="AdoMet_MTases"/>
    <property type="match status" value="1"/>
</dbReference>
<comment type="caution">
    <text evidence="1">The sequence shown here is derived from an EMBL/GenBank/DDBJ whole genome shotgun (WGS) entry which is preliminary data.</text>
</comment>